<keyword evidence="2" id="KW-0472">Membrane</keyword>
<dbReference type="EMBL" id="KN825161">
    <property type="protein sequence ID" value="KIK93723.1"/>
    <property type="molecule type" value="Genomic_DNA"/>
</dbReference>
<feature type="compositionally biased region" description="Basic and acidic residues" evidence="1">
    <location>
        <begin position="144"/>
        <end position="155"/>
    </location>
</feature>
<evidence type="ECO:0000256" key="1">
    <source>
        <dbReference type="SAM" id="MobiDB-lite"/>
    </source>
</evidence>
<protein>
    <recommendedName>
        <fullName evidence="5">Transmembrane protein</fullName>
    </recommendedName>
</protein>
<keyword evidence="2" id="KW-0812">Transmembrane</keyword>
<keyword evidence="2" id="KW-1133">Transmembrane helix</keyword>
<evidence type="ECO:0008006" key="5">
    <source>
        <dbReference type="Google" id="ProtNLM"/>
    </source>
</evidence>
<name>A0A0D0DP64_9AGAM</name>
<dbReference type="AlphaFoldDB" id="A0A0D0DP64"/>
<reference evidence="3 4" key="1">
    <citation type="submission" date="2014-04" db="EMBL/GenBank/DDBJ databases">
        <authorList>
            <consortium name="DOE Joint Genome Institute"/>
            <person name="Kuo A."/>
            <person name="Kohler A."/>
            <person name="Jargeat P."/>
            <person name="Nagy L.G."/>
            <person name="Floudas D."/>
            <person name="Copeland A."/>
            <person name="Barry K.W."/>
            <person name="Cichocki N."/>
            <person name="Veneault-Fourrey C."/>
            <person name="LaButti K."/>
            <person name="Lindquist E.A."/>
            <person name="Lipzen A."/>
            <person name="Lundell T."/>
            <person name="Morin E."/>
            <person name="Murat C."/>
            <person name="Sun H."/>
            <person name="Tunlid A."/>
            <person name="Henrissat B."/>
            <person name="Grigoriev I.V."/>
            <person name="Hibbett D.S."/>
            <person name="Martin F."/>
            <person name="Nordberg H.P."/>
            <person name="Cantor M.N."/>
            <person name="Hua S.X."/>
        </authorList>
    </citation>
    <scope>NUCLEOTIDE SEQUENCE [LARGE SCALE GENOMIC DNA]</scope>
    <source>
        <strain evidence="3 4">Ve08.2h10</strain>
    </source>
</reference>
<dbReference type="Proteomes" id="UP000054538">
    <property type="component" value="Unassembled WGS sequence"/>
</dbReference>
<reference evidence="4" key="2">
    <citation type="submission" date="2015-01" db="EMBL/GenBank/DDBJ databases">
        <title>Evolutionary Origins and Diversification of the Mycorrhizal Mutualists.</title>
        <authorList>
            <consortium name="DOE Joint Genome Institute"/>
            <consortium name="Mycorrhizal Genomics Consortium"/>
            <person name="Kohler A."/>
            <person name="Kuo A."/>
            <person name="Nagy L.G."/>
            <person name="Floudas D."/>
            <person name="Copeland A."/>
            <person name="Barry K.W."/>
            <person name="Cichocki N."/>
            <person name="Veneault-Fourrey C."/>
            <person name="LaButti K."/>
            <person name="Lindquist E.A."/>
            <person name="Lipzen A."/>
            <person name="Lundell T."/>
            <person name="Morin E."/>
            <person name="Murat C."/>
            <person name="Riley R."/>
            <person name="Ohm R."/>
            <person name="Sun H."/>
            <person name="Tunlid A."/>
            <person name="Henrissat B."/>
            <person name="Grigoriev I.V."/>
            <person name="Hibbett D.S."/>
            <person name="Martin F."/>
        </authorList>
    </citation>
    <scope>NUCLEOTIDE SEQUENCE [LARGE SCALE GENOMIC DNA]</scope>
    <source>
        <strain evidence="4">Ve08.2h10</strain>
    </source>
</reference>
<keyword evidence="4" id="KW-1185">Reference proteome</keyword>
<evidence type="ECO:0000256" key="2">
    <source>
        <dbReference type="SAM" id="Phobius"/>
    </source>
</evidence>
<dbReference type="HOGENOM" id="CLU_997838_0_0_1"/>
<proteinExistence type="predicted"/>
<organism evidence="3 4">
    <name type="scientific">Paxillus rubicundulus Ve08.2h10</name>
    <dbReference type="NCBI Taxonomy" id="930991"/>
    <lineage>
        <taxon>Eukaryota</taxon>
        <taxon>Fungi</taxon>
        <taxon>Dikarya</taxon>
        <taxon>Basidiomycota</taxon>
        <taxon>Agaricomycotina</taxon>
        <taxon>Agaricomycetes</taxon>
        <taxon>Agaricomycetidae</taxon>
        <taxon>Boletales</taxon>
        <taxon>Paxilineae</taxon>
        <taxon>Paxillaceae</taxon>
        <taxon>Paxillus</taxon>
    </lineage>
</organism>
<dbReference type="OrthoDB" id="2675254at2759"/>
<accession>A0A0D0DP64</accession>
<feature type="region of interest" description="Disordered" evidence="1">
    <location>
        <begin position="127"/>
        <end position="157"/>
    </location>
</feature>
<feature type="transmembrane region" description="Helical" evidence="2">
    <location>
        <begin position="97"/>
        <end position="119"/>
    </location>
</feature>
<evidence type="ECO:0000313" key="3">
    <source>
        <dbReference type="EMBL" id="KIK93723.1"/>
    </source>
</evidence>
<sequence>MHYDVMQYNSIYILYFVRIINHAESIVGDSFSLAFSDNFIILQQAKYTISSLVMRRTINLSYVRRWLVWGTQRSVWIRRRTRARCVECLPRKLWDRIILFVFTCCLITFLRAFFGIGLAPEGTYITSMRPTTSTSGPPIPPRSELSRKEDPRGRGGGEMQVIVDWHGDYELFPSARFIFLSASIPQDAFPDPTPARVSPPEVDVPFSVTTGIGAPTDVSVPHFGVPYDPFRLDFREEEEVDSADHGLYPVVEPPSTVERPIASTRMRRFTRRRLAEDCL</sequence>
<dbReference type="InParanoid" id="A0A0D0DP64"/>
<gene>
    <name evidence="3" type="ORF">PAXRUDRAFT_828663</name>
</gene>
<evidence type="ECO:0000313" key="4">
    <source>
        <dbReference type="Proteomes" id="UP000054538"/>
    </source>
</evidence>